<dbReference type="NCBIfam" id="TIGR02532">
    <property type="entry name" value="IV_pilin_GFxxxE"/>
    <property type="match status" value="1"/>
</dbReference>
<keyword evidence="2" id="KW-0449">Lipoprotein</keyword>
<dbReference type="InterPro" id="IPR012902">
    <property type="entry name" value="N_methyl_site"/>
</dbReference>
<evidence type="ECO:0000313" key="2">
    <source>
        <dbReference type="EMBL" id="ACZ12614.1"/>
    </source>
</evidence>
<accession>D1B3E4</accession>
<dbReference type="AlphaFoldDB" id="D1B3E4"/>
<protein>
    <submittedName>
        <fullName evidence="2">Lipoprotein ABC transporter permease</fullName>
    </submittedName>
</protein>
<dbReference type="eggNOG" id="COG2165">
    <property type="taxonomic scope" value="Bacteria"/>
</dbReference>
<dbReference type="InterPro" id="IPR000983">
    <property type="entry name" value="Bac_GSPG_pilin"/>
</dbReference>
<dbReference type="Gene3D" id="3.30.700.10">
    <property type="entry name" value="Glycoprotein, Type 4 Pilin"/>
    <property type="match status" value="1"/>
</dbReference>
<dbReference type="GO" id="GO:0015628">
    <property type="term" value="P:protein secretion by the type II secretion system"/>
    <property type="evidence" value="ECO:0007669"/>
    <property type="project" value="InterPro"/>
</dbReference>
<name>D1B3E4_SULD5</name>
<dbReference type="KEGG" id="sdl:Sdel_1598"/>
<evidence type="ECO:0000313" key="3">
    <source>
        <dbReference type="Proteomes" id="UP000002222"/>
    </source>
</evidence>
<dbReference type="GO" id="GO:0015627">
    <property type="term" value="C:type II protein secretion system complex"/>
    <property type="evidence" value="ECO:0007669"/>
    <property type="project" value="InterPro"/>
</dbReference>
<dbReference type="RefSeq" id="WP_012857364.1">
    <property type="nucleotide sequence ID" value="NC_013512.1"/>
</dbReference>
<dbReference type="OrthoDB" id="5349145at2"/>
<dbReference type="HOGENOM" id="CLU_142725_0_0_7"/>
<organism evidence="2 3">
    <name type="scientific">Sulfurospirillum deleyianum (strain ATCC 51133 / DSM 6946 / 5175)</name>
    <dbReference type="NCBI Taxonomy" id="525898"/>
    <lineage>
        <taxon>Bacteria</taxon>
        <taxon>Pseudomonadati</taxon>
        <taxon>Campylobacterota</taxon>
        <taxon>Epsilonproteobacteria</taxon>
        <taxon>Campylobacterales</taxon>
        <taxon>Sulfurospirillaceae</taxon>
        <taxon>Sulfurospirillum</taxon>
    </lineage>
</organism>
<gene>
    <name evidence="2" type="ordered locus">Sdel_1598</name>
</gene>
<keyword evidence="3" id="KW-1185">Reference proteome</keyword>
<dbReference type="Proteomes" id="UP000002222">
    <property type="component" value="Chromosome"/>
</dbReference>
<proteinExistence type="predicted"/>
<reference evidence="2 3" key="2">
    <citation type="journal article" date="2010" name="Stand. Genomic Sci.">
        <title>Complete genome sequence of Sulfurospirillum deleyianum type strain (5175).</title>
        <authorList>
            <person name="Sikorski J."/>
            <person name="Lapidus A."/>
            <person name="Copeland A."/>
            <person name="Glavina Del Rio T."/>
            <person name="Nolan M."/>
            <person name="Lucas S."/>
            <person name="Chen F."/>
            <person name="Tice H."/>
            <person name="Cheng J.F."/>
            <person name="Saunders E."/>
            <person name="Bruce D."/>
            <person name="Goodwin L."/>
            <person name="Pitluck S."/>
            <person name="Ovchinnikova G."/>
            <person name="Pati A."/>
            <person name="Ivanova N."/>
            <person name="Mavromatis K."/>
            <person name="Chen A."/>
            <person name="Palaniappan K."/>
            <person name="Chain P."/>
            <person name="Land M."/>
            <person name="Hauser L."/>
            <person name="Chang Y.J."/>
            <person name="Jeffries C.D."/>
            <person name="Brettin T."/>
            <person name="Detter J.C."/>
            <person name="Han C."/>
            <person name="Rohde M."/>
            <person name="Lang E."/>
            <person name="Spring S."/>
            <person name="Goker M."/>
            <person name="Bristow J."/>
            <person name="Eisen J.A."/>
            <person name="Markowitz V."/>
            <person name="Hugenholtz P."/>
            <person name="Kyrpides N.C."/>
            <person name="Klenk H.P."/>
        </authorList>
    </citation>
    <scope>NUCLEOTIDE SEQUENCE [LARGE SCALE GENOMIC DNA]</scope>
    <source>
        <strain evidence="3">ATCC 51133 / DSM 6946 / 5175</strain>
    </source>
</reference>
<dbReference type="SUPFAM" id="SSF54523">
    <property type="entry name" value="Pili subunits"/>
    <property type="match status" value="1"/>
</dbReference>
<sequence>MKKAFTMIELVFVIVVLGILAGVAIPKLAVTRDDAMLVKGKSQVAAIRSGIALQKSKRLLEGNTTALTLDTNTTTAEGQELFKNVLDYPIISKNADGHWMKTTTGYSFKILGQTIPFTYNAATGFTCDTTNSSTGTNCKSLTQ</sequence>
<dbReference type="STRING" id="525898.Sdel_1598"/>
<reference evidence="3" key="1">
    <citation type="submission" date="2009-11" db="EMBL/GenBank/DDBJ databases">
        <title>The complete genome of Sulfurospirillum deleyianum DSM 6946.</title>
        <authorList>
            <consortium name="US DOE Joint Genome Institute (JGI-PGF)"/>
            <person name="Lucas S."/>
            <person name="Copeland A."/>
            <person name="Lapidus A."/>
            <person name="Glavina del Rio T."/>
            <person name="Dalin E."/>
            <person name="Tice H."/>
            <person name="Bruce D."/>
            <person name="Goodwin L."/>
            <person name="Pitluck S."/>
            <person name="Kyrpides N."/>
            <person name="Mavromatis K."/>
            <person name="Ivanova N."/>
            <person name="Ovchinnikova G."/>
            <person name="Munk A.C."/>
            <person name="Lu M."/>
            <person name="Brettin T."/>
            <person name="Detter J.C."/>
            <person name="Han C."/>
            <person name="Tapia R."/>
            <person name="Larimer F."/>
            <person name="Land M."/>
            <person name="Hauser L."/>
            <person name="Markowitz V."/>
            <person name="Cheng J.F."/>
            <person name="Hugenholtz P."/>
            <person name="Woyke T."/>
            <person name="Wu D."/>
            <person name="Aumann P."/>
            <person name="Schneider S."/>
            <person name="Lang E."/>
            <person name="Spring S."/>
            <person name="Klenk H.P."/>
            <person name="Eisen J.A."/>
        </authorList>
    </citation>
    <scope>NUCLEOTIDE SEQUENCE [LARGE SCALE GENOMIC DNA]</scope>
    <source>
        <strain evidence="3">ATCC 51133 / DSM 6946 / 5175</strain>
    </source>
</reference>
<dbReference type="Pfam" id="PF07963">
    <property type="entry name" value="N_methyl"/>
    <property type="match status" value="1"/>
</dbReference>
<evidence type="ECO:0000256" key="1">
    <source>
        <dbReference type="ARBA" id="ARBA00022481"/>
    </source>
</evidence>
<dbReference type="EMBL" id="CP001816">
    <property type="protein sequence ID" value="ACZ12614.1"/>
    <property type="molecule type" value="Genomic_DNA"/>
</dbReference>
<dbReference type="InterPro" id="IPR045584">
    <property type="entry name" value="Pilin-like"/>
</dbReference>
<keyword evidence="1" id="KW-0488">Methylation</keyword>
<dbReference type="PRINTS" id="PR00813">
    <property type="entry name" value="BCTERIALGSPG"/>
</dbReference>